<sequence>MFRSSWLVGAALLASFSSAQASAAAPGLAQMDCVVRMTATPTAWTIQGYDPFGDVAPEATFNIVYVNDGEKDCRFSPAFDLDQPPFGLSSGSGDRIGYVLLDLTDSQDVTPRAGRSVRTTLQREIVLKPHQSRTILYKLAVDADKVRDAGNFSQNVIVEARDAGFRTYGGTRLTLGIDVLPSARIGLAGAFTMNDGQAVVDLGELRQGVAPVPLQLRVSSTSRYDLAVSSANLGKLRMDSTQWSVPYSLAIGGQSVNLSGTAPLSGPVGRGYRRDSLPIQFIVGDVSNKRAGVYSDIISISVSAR</sequence>
<dbReference type="AlphaFoldDB" id="A0A1U6IQJ6"/>
<evidence type="ECO:0000313" key="3">
    <source>
        <dbReference type="Proteomes" id="UP000190989"/>
    </source>
</evidence>
<accession>A0A1U6IQJ6</accession>
<evidence type="ECO:0000313" key="2">
    <source>
        <dbReference type="EMBL" id="SLK10305.1"/>
    </source>
</evidence>
<feature type="signal peptide" evidence="1">
    <location>
        <begin position="1"/>
        <end position="21"/>
    </location>
</feature>
<dbReference type="STRING" id="428990.SAMN06295987_11143"/>
<evidence type="ECO:0000256" key="1">
    <source>
        <dbReference type="SAM" id="SignalP"/>
    </source>
</evidence>
<organism evidence="2 3">
    <name type="scientific">Novosphingobium mathurense</name>
    <dbReference type="NCBI Taxonomy" id="428990"/>
    <lineage>
        <taxon>Bacteria</taxon>
        <taxon>Pseudomonadati</taxon>
        <taxon>Pseudomonadota</taxon>
        <taxon>Alphaproteobacteria</taxon>
        <taxon>Sphingomonadales</taxon>
        <taxon>Sphingomonadaceae</taxon>
        <taxon>Novosphingobium</taxon>
    </lineage>
</organism>
<evidence type="ECO:0008006" key="4">
    <source>
        <dbReference type="Google" id="ProtNLM"/>
    </source>
</evidence>
<reference evidence="3" key="1">
    <citation type="submission" date="2017-02" db="EMBL/GenBank/DDBJ databases">
        <authorList>
            <person name="Varghese N."/>
            <person name="Submissions S."/>
        </authorList>
    </citation>
    <scope>NUCLEOTIDE SEQUENCE [LARGE SCALE GENOMIC DNA]</scope>
    <source>
        <strain evidence="3">SM117</strain>
    </source>
</reference>
<proteinExistence type="predicted"/>
<keyword evidence="1" id="KW-0732">Signal</keyword>
<dbReference type="RefSeq" id="WP_245829457.1">
    <property type="nucleotide sequence ID" value="NZ_FVZE01000011.1"/>
</dbReference>
<protein>
    <recommendedName>
        <fullName evidence="4">Spore coat protein U (SCPU) domain-containing protein</fullName>
    </recommendedName>
</protein>
<dbReference type="EMBL" id="FVZE01000011">
    <property type="protein sequence ID" value="SLK10305.1"/>
    <property type="molecule type" value="Genomic_DNA"/>
</dbReference>
<dbReference type="Proteomes" id="UP000190989">
    <property type="component" value="Unassembled WGS sequence"/>
</dbReference>
<feature type="chain" id="PRO_5012594874" description="Spore coat protein U (SCPU) domain-containing protein" evidence="1">
    <location>
        <begin position="22"/>
        <end position="305"/>
    </location>
</feature>
<gene>
    <name evidence="2" type="ORF">SAMN06295987_11143</name>
</gene>
<keyword evidence="3" id="KW-1185">Reference proteome</keyword>
<name>A0A1U6IQJ6_9SPHN</name>